<dbReference type="RefSeq" id="XP_013286732.1">
    <property type="nucleotide sequence ID" value="XM_013431278.1"/>
</dbReference>
<evidence type="ECO:0000256" key="4">
    <source>
        <dbReference type="SAM" id="MobiDB-lite"/>
    </source>
</evidence>
<feature type="compositionally biased region" description="Polar residues" evidence="4">
    <location>
        <begin position="118"/>
        <end position="128"/>
    </location>
</feature>
<dbReference type="GeneID" id="25301657"/>
<dbReference type="VEuPathDB" id="FungiDB:Z517_02167"/>
<dbReference type="STRING" id="1442368.A0A0D2HEP8"/>
<dbReference type="GO" id="GO:0005634">
    <property type="term" value="C:nucleus"/>
    <property type="evidence" value="ECO:0007669"/>
    <property type="project" value="UniProtKB-SubCell"/>
</dbReference>
<dbReference type="GO" id="GO:0045944">
    <property type="term" value="P:positive regulation of transcription by RNA polymerase II"/>
    <property type="evidence" value="ECO:0007669"/>
    <property type="project" value="TreeGrafter"/>
</dbReference>
<keyword evidence="2" id="KW-0539">Nucleus</keyword>
<feature type="coiled-coil region" evidence="3">
    <location>
        <begin position="5"/>
        <end position="32"/>
    </location>
</feature>
<dbReference type="OrthoDB" id="4151391at2759"/>
<dbReference type="Pfam" id="PF11951">
    <property type="entry name" value="Fungal_trans_2"/>
    <property type="match status" value="1"/>
</dbReference>
<evidence type="ECO:0000256" key="2">
    <source>
        <dbReference type="ARBA" id="ARBA00023242"/>
    </source>
</evidence>
<sequence length="621" mass="69107">MQPYMPHAARQMRRTQANLRQLREEESAMLADTTSRYNDARGSSIGTNTAVNSRVTSPFLGPSTIDKAEAVTTPASFGPVLAQYLSEQSFSYDSFQTSHHGVSRDLDHHGDESRQRRTSNTASPSLSRQGGRHAGLFSPSRQDRDSSHSSPQTSPLTVSDSVPINGHPASIPRSPSGLYPWHGQLSGLGHSAVSDRRSTKSVTKSSPPFEEVGSNIPLYLTEMDLFVLRHFVERVAGWIDAFSSENPYSTIVPIFALECPAVLFSCLAIAGKQLALTRAGAEAQITEDVAVEYYQKALKAFSTLLMEADSAYSDKILASSIMLSGYEMLDMMGESFSSHLRGIASLLQLWRVNGDSPGIKGSVFWTWFRSDSWAALHAGRRMFLDESYWEPRAVDSFEDLSHVEIANRALFLLGQCVSFCSGVQCRDNVEGLEEMSTRQRKRDKIRSDLERWKGMLPPAMTRFYVSLAQQEEQDEDYTAHPHARDISSIWYVYPHCAVGIQMYHACQILLALSGLPSSSRRQGQGHGHGQGQGIFTATAESLSVRRLINRSREQILLIANSGTTDPFSFTSTQCLYIAGLVTEGVQERRRTIELLEECQRQSGRRTVQIADELRAVWAEEW</sequence>
<dbReference type="EMBL" id="KN846970">
    <property type="protein sequence ID" value="KIW82924.1"/>
    <property type="molecule type" value="Genomic_DNA"/>
</dbReference>
<proteinExistence type="predicted"/>
<dbReference type="PANTHER" id="PTHR37534">
    <property type="entry name" value="TRANSCRIPTIONAL ACTIVATOR PROTEIN UGA3"/>
    <property type="match status" value="1"/>
</dbReference>
<evidence type="ECO:0000313" key="5">
    <source>
        <dbReference type="EMBL" id="KIW82924.1"/>
    </source>
</evidence>
<dbReference type="Proteomes" id="UP000053029">
    <property type="component" value="Unassembled WGS sequence"/>
</dbReference>
<evidence type="ECO:0008006" key="7">
    <source>
        <dbReference type="Google" id="ProtNLM"/>
    </source>
</evidence>
<accession>A0A0D2HEP8</accession>
<dbReference type="PANTHER" id="PTHR37534:SF2">
    <property type="entry name" value="N-ACETYLTRANSFERASE DOMAIN-CONTAINING PROTEIN"/>
    <property type="match status" value="1"/>
</dbReference>
<feature type="compositionally biased region" description="Polar residues" evidence="4">
    <location>
        <begin position="148"/>
        <end position="162"/>
    </location>
</feature>
<dbReference type="AlphaFoldDB" id="A0A0D2HEP8"/>
<feature type="region of interest" description="Disordered" evidence="4">
    <location>
        <begin position="96"/>
        <end position="177"/>
    </location>
</feature>
<comment type="subcellular location">
    <subcellularLocation>
        <location evidence="1">Nucleus</location>
    </subcellularLocation>
</comment>
<gene>
    <name evidence="5" type="ORF">Z517_02167</name>
</gene>
<name>A0A0D2HEP8_9EURO</name>
<keyword evidence="6" id="KW-1185">Reference proteome</keyword>
<protein>
    <recommendedName>
        <fullName evidence="7">Transcription factor domain-containing protein</fullName>
    </recommendedName>
</protein>
<reference evidence="5 6" key="1">
    <citation type="submission" date="2015-01" db="EMBL/GenBank/DDBJ databases">
        <title>The Genome Sequence of Fonsecaea pedrosoi CBS 271.37.</title>
        <authorList>
            <consortium name="The Broad Institute Genomics Platform"/>
            <person name="Cuomo C."/>
            <person name="de Hoog S."/>
            <person name="Gorbushina A."/>
            <person name="Stielow B."/>
            <person name="Teixiera M."/>
            <person name="Abouelleil A."/>
            <person name="Chapman S.B."/>
            <person name="Priest M."/>
            <person name="Young S.K."/>
            <person name="Wortman J."/>
            <person name="Nusbaum C."/>
            <person name="Birren B."/>
        </authorList>
    </citation>
    <scope>NUCLEOTIDE SEQUENCE [LARGE SCALE GENOMIC DNA]</scope>
    <source>
        <strain evidence="5 6">CBS 271.37</strain>
    </source>
</reference>
<dbReference type="GO" id="GO:0000976">
    <property type="term" value="F:transcription cis-regulatory region binding"/>
    <property type="evidence" value="ECO:0007669"/>
    <property type="project" value="TreeGrafter"/>
</dbReference>
<feature type="region of interest" description="Disordered" evidence="4">
    <location>
        <begin position="189"/>
        <end position="209"/>
    </location>
</feature>
<feature type="compositionally biased region" description="Basic and acidic residues" evidence="4">
    <location>
        <begin position="102"/>
        <end position="115"/>
    </location>
</feature>
<dbReference type="InterPro" id="IPR021858">
    <property type="entry name" value="Fun_TF"/>
</dbReference>
<dbReference type="HOGENOM" id="CLU_440071_0_0_1"/>
<keyword evidence="3" id="KW-0175">Coiled coil</keyword>
<organism evidence="5 6">
    <name type="scientific">Fonsecaea pedrosoi CBS 271.37</name>
    <dbReference type="NCBI Taxonomy" id="1442368"/>
    <lineage>
        <taxon>Eukaryota</taxon>
        <taxon>Fungi</taxon>
        <taxon>Dikarya</taxon>
        <taxon>Ascomycota</taxon>
        <taxon>Pezizomycotina</taxon>
        <taxon>Eurotiomycetes</taxon>
        <taxon>Chaetothyriomycetidae</taxon>
        <taxon>Chaetothyriales</taxon>
        <taxon>Herpotrichiellaceae</taxon>
        <taxon>Fonsecaea</taxon>
    </lineage>
</organism>
<dbReference type="GO" id="GO:0003700">
    <property type="term" value="F:DNA-binding transcription factor activity"/>
    <property type="evidence" value="ECO:0007669"/>
    <property type="project" value="TreeGrafter"/>
</dbReference>
<dbReference type="CDD" id="cd12148">
    <property type="entry name" value="fungal_TF_MHR"/>
    <property type="match status" value="1"/>
</dbReference>
<evidence type="ECO:0000256" key="3">
    <source>
        <dbReference type="SAM" id="Coils"/>
    </source>
</evidence>
<evidence type="ECO:0000313" key="6">
    <source>
        <dbReference type="Proteomes" id="UP000053029"/>
    </source>
</evidence>
<evidence type="ECO:0000256" key="1">
    <source>
        <dbReference type="ARBA" id="ARBA00004123"/>
    </source>
</evidence>